<keyword evidence="4" id="KW-0540">Nuclease</keyword>
<dbReference type="PANTHER" id="PTHR37984">
    <property type="entry name" value="PROTEIN CBG26694"/>
    <property type="match status" value="1"/>
</dbReference>
<dbReference type="Gene3D" id="3.30.70.270">
    <property type="match status" value="3"/>
</dbReference>
<feature type="domain" description="Reverse transcriptase" evidence="11">
    <location>
        <begin position="1"/>
        <end position="152"/>
    </location>
</feature>
<evidence type="ECO:0000259" key="11">
    <source>
        <dbReference type="PROSITE" id="PS50878"/>
    </source>
</evidence>
<dbReference type="PANTHER" id="PTHR37984:SF5">
    <property type="entry name" value="PROTEIN NYNRIN-LIKE"/>
    <property type="match status" value="1"/>
</dbReference>
<feature type="region of interest" description="Disordered" evidence="10">
    <location>
        <begin position="336"/>
        <end position="460"/>
    </location>
</feature>
<dbReference type="CDD" id="cd01647">
    <property type="entry name" value="RT_LTR"/>
    <property type="match status" value="1"/>
</dbReference>
<dbReference type="GO" id="GO:0003964">
    <property type="term" value="F:RNA-directed DNA polymerase activity"/>
    <property type="evidence" value="ECO:0007669"/>
    <property type="project" value="UniProtKB-KW"/>
</dbReference>
<organism evidence="12 13">
    <name type="scientific">Chara braunii</name>
    <name type="common">Braun's stonewort</name>
    <dbReference type="NCBI Taxonomy" id="69332"/>
    <lineage>
        <taxon>Eukaryota</taxon>
        <taxon>Viridiplantae</taxon>
        <taxon>Streptophyta</taxon>
        <taxon>Charophyceae</taxon>
        <taxon>Charales</taxon>
        <taxon>Characeae</taxon>
        <taxon>Chara</taxon>
    </lineage>
</organism>
<evidence type="ECO:0000256" key="10">
    <source>
        <dbReference type="SAM" id="MobiDB-lite"/>
    </source>
</evidence>
<dbReference type="PROSITE" id="PS50878">
    <property type="entry name" value="RT_POL"/>
    <property type="match status" value="1"/>
</dbReference>
<keyword evidence="13" id="KW-1185">Reference proteome</keyword>
<feature type="compositionally biased region" description="Low complexity" evidence="10">
    <location>
        <begin position="351"/>
        <end position="374"/>
    </location>
</feature>
<evidence type="ECO:0000256" key="5">
    <source>
        <dbReference type="ARBA" id="ARBA00022759"/>
    </source>
</evidence>
<name>A0A388L4I7_CHABU</name>
<keyword evidence="9" id="KW-0802">TPR repeat</keyword>
<evidence type="ECO:0000256" key="9">
    <source>
        <dbReference type="PROSITE-ProRule" id="PRU00339"/>
    </source>
</evidence>
<proteinExistence type="predicted"/>
<dbReference type="Pfam" id="PF13181">
    <property type="entry name" value="TPR_8"/>
    <property type="match status" value="2"/>
</dbReference>
<dbReference type="GO" id="GO:0006508">
    <property type="term" value="P:proteolysis"/>
    <property type="evidence" value="ECO:0007669"/>
    <property type="project" value="UniProtKB-KW"/>
</dbReference>
<dbReference type="Pfam" id="PF00515">
    <property type="entry name" value="TPR_1"/>
    <property type="match status" value="1"/>
</dbReference>
<feature type="compositionally biased region" description="Low complexity" evidence="10">
    <location>
        <begin position="411"/>
        <end position="435"/>
    </location>
</feature>
<accession>A0A388L4I7</accession>
<dbReference type="SMART" id="SM00028">
    <property type="entry name" value="TPR"/>
    <property type="match status" value="3"/>
</dbReference>
<reference evidence="12 13" key="1">
    <citation type="journal article" date="2018" name="Cell">
        <title>The Chara Genome: Secondary Complexity and Implications for Plant Terrestrialization.</title>
        <authorList>
            <person name="Nishiyama T."/>
            <person name="Sakayama H."/>
            <person name="Vries J.D."/>
            <person name="Buschmann H."/>
            <person name="Saint-Marcoux D."/>
            <person name="Ullrich K.K."/>
            <person name="Haas F.B."/>
            <person name="Vanderstraeten L."/>
            <person name="Becker D."/>
            <person name="Lang D."/>
            <person name="Vosolsobe S."/>
            <person name="Rombauts S."/>
            <person name="Wilhelmsson P.K.I."/>
            <person name="Janitza P."/>
            <person name="Kern R."/>
            <person name="Heyl A."/>
            <person name="Rumpler F."/>
            <person name="Villalobos L.I.A.C."/>
            <person name="Clay J.M."/>
            <person name="Skokan R."/>
            <person name="Toyoda A."/>
            <person name="Suzuki Y."/>
            <person name="Kagoshima H."/>
            <person name="Schijlen E."/>
            <person name="Tajeshwar N."/>
            <person name="Catarino B."/>
            <person name="Hetherington A.J."/>
            <person name="Saltykova A."/>
            <person name="Bonnot C."/>
            <person name="Breuninger H."/>
            <person name="Symeonidi A."/>
            <person name="Radhakrishnan G.V."/>
            <person name="Van Nieuwerburgh F."/>
            <person name="Deforce D."/>
            <person name="Chang C."/>
            <person name="Karol K.G."/>
            <person name="Hedrich R."/>
            <person name="Ulvskov P."/>
            <person name="Glockner G."/>
            <person name="Delwiche C.F."/>
            <person name="Petrasek J."/>
            <person name="Van de Peer Y."/>
            <person name="Friml J."/>
            <person name="Beilby M."/>
            <person name="Dolan L."/>
            <person name="Kohara Y."/>
            <person name="Sugano S."/>
            <person name="Fujiyama A."/>
            <person name="Delaux P.-M."/>
            <person name="Quint M."/>
            <person name="TheiBen G."/>
            <person name="Hagemann M."/>
            <person name="Harholt J."/>
            <person name="Dunand C."/>
            <person name="Zachgo S."/>
            <person name="Langdale J."/>
            <person name="Maumus F."/>
            <person name="Straeten D.V.D."/>
            <person name="Gould S.B."/>
            <person name="Rensing S.A."/>
        </authorList>
    </citation>
    <scope>NUCLEOTIDE SEQUENCE [LARGE SCALE GENOMIC DNA]</scope>
    <source>
        <strain evidence="12 13">S276</strain>
    </source>
</reference>
<keyword evidence="2" id="KW-0808">Transferase</keyword>
<evidence type="ECO:0000313" key="13">
    <source>
        <dbReference type="Proteomes" id="UP000265515"/>
    </source>
</evidence>
<feature type="repeat" description="TPR" evidence="9">
    <location>
        <begin position="475"/>
        <end position="508"/>
    </location>
</feature>
<feature type="compositionally biased region" description="Low complexity" evidence="10">
    <location>
        <begin position="445"/>
        <end position="460"/>
    </location>
</feature>
<dbReference type="EMBL" id="BFEA01000263">
    <property type="protein sequence ID" value="GBG77225.1"/>
    <property type="molecule type" value="Genomic_DNA"/>
</dbReference>
<evidence type="ECO:0000313" key="12">
    <source>
        <dbReference type="EMBL" id="GBG77225.1"/>
    </source>
</evidence>
<dbReference type="Pfam" id="PF00078">
    <property type="entry name" value="RVT_1"/>
    <property type="match status" value="1"/>
</dbReference>
<dbReference type="GO" id="GO:0008233">
    <property type="term" value="F:peptidase activity"/>
    <property type="evidence" value="ECO:0007669"/>
    <property type="project" value="UniProtKB-KW"/>
</dbReference>
<dbReference type="InterPro" id="IPR050951">
    <property type="entry name" value="Retrovirus_Pol_polyprotein"/>
</dbReference>
<keyword evidence="3" id="KW-0548">Nucleotidyltransferase</keyword>
<feature type="repeat" description="TPR" evidence="9">
    <location>
        <begin position="509"/>
        <end position="542"/>
    </location>
</feature>
<dbReference type="InterPro" id="IPR019734">
    <property type="entry name" value="TPR_rpt"/>
</dbReference>
<dbReference type="GO" id="GO:0004519">
    <property type="term" value="F:endonuclease activity"/>
    <property type="evidence" value="ECO:0007669"/>
    <property type="project" value="UniProtKB-KW"/>
</dbReference>
<dbReference type="Gene3D" id="3.10.10.10">
    <property type="entry name" value="HIV Type 1 Reverse Transcriptase, subunit A, domain 1"/>
    <property type="match status" value="2"/>
</dbReference>
<dbReference type="SUPFAM" id="SSF48452">
    <property type="entry name" value="TPR-like"/>
    <property type="match status" value="1"/>
</dbReference>
<dbReference type="AlphaFoldDB" id="A0A388L4I7"/>
<comment type="caution">
    <text evidence="12">The sequence shown here is derived from an EMBL/GenBank/DDBJ whole genome shotgun (WGS) entry which is preliminary data.</text>
</comment>
<evidence type="ECO:0000256" key="4">
    <source>
        <dbReference type="ARBA" id="ARBA00022722"/>
    </source>
</evidence>
<dbReference type="Gramene" id="GBG77225">
    <property type="protein sequence ID" value="GBG77225"/>
    <property type="gene ID" value="CBR_g23552"/>
</dbReference>
<dbReference type="InterPro" id="IPR043502">
    <property type="entry name" value="DNA/RNA_pol_sf"/>
</dbReference>
<evidence type="ECO:0000256" key="8">
    <source>
        <dbReference type="ARBA" id="ARBA00023268"/>
    </source>
</evidence>
<keyword evidence="1" id="KW-0645">Protease</keyword>
<dbReference type="OrthoDB" id="1926212at2759"/>
<dbReference type="SUPFAM" id="SSF56672">
    <property type="entry name" value="DNA/RNA polymerases"/>
    <property type="match status" value="2"/>
</dbReference>
<dbReference type="InterPro" id="IPR011990">
    <property type="entry name" value="TPR-like_helical_dom_sf"/>
</dbReference>
<evidence type="ECO:0000256" key="7">
    <source>
        <dbReference type="ARBA" id="ARBA00022918"/>
    </source>
</evidence>
<evidence type="ECO:0000256" key="1">
    <source>
        <dbReference type="ARBA" id="ARBA00022670"/>
    </source>
</evidence>
<evidence type="ECO:0000256" key="6">
    <source>
        <dbReference type="ARBA" id="ARBA00022801"/>
    </source>
</evidence>
<gene>
    <name evidence="12" type="ORF">CBR_g23552</name>
</gene>
<dbReference type="InterPro" id="IPR000477">
    <property type="entry name" value="RT_dom"/>
</dbReference>
<dbReference type="PROSITE" id="PS50005">
    <property type="entry name" value="TPR"/>
    <property type="match status" value="2"/>
</dbReference>
<keyword evidence="6" id="KW-0378">Hydrolase</keyword>
<protein>
    <recommendedName>
        <fullName evidence="11">Reverse transcriptase domain-containing protein</fullName>
    </recommendedName>
</protein>
<dbReference type="Pfam" id="PF17919">
    <property type="entry name" value="RT_RNaseH_2"/>
    <property type="match status" value="1"/>
</dbReference>
<sequence length="573" mass="62869">MCIDYRGLKKITRKSTEPIPRIDDLVDMVQGCTVFNKIDLKSGYHQIEMAEEDVHKTAFKTRYGTYEYPVMPFGLCNASGTFQIEMHHIFRPYLDKFMVVYLDDILVFSRTTWEHAEHPTLVLQSLPDSQYKINREKSFFGVPSAIYLGRVISGDGLAPEAAKIVAVQEWPQPQIVRDVRSFMGLASYYIKFVRNFSAVVAPLTNLTKKDTPFLWSLPCQLAFTRLKKDLTRAPVLKLPDPTLPFILTTDASQYGIGAVLQQDDGNGLRPVEFMSKKIKTQKLHDSTYEKELYALVCGCKVFSKIDLKFGYHQIEVDPIDQHKSAFKTRDGLFPSLNADVTPPSEADVAEPVSSAADVAEPASSAADVADSLPSNLEVVEVESDGSRLDPSRSSTAVAAAAAEETSEHTSEVTSLAAEGAMSSSSAAEEATSSAATIEQAHTAMASSSTTQTIDSTSSSSPASAAAAPGLACRAGIGYSSGGDGVSTAGNYIEAVADFTRAIELDPKNADFYHNRGFSYRKLGKFEEAISDYTMAIKLNPQHCRAYYNRAFSYDRMKNYEAAIADYTEVSMHE</sequence>
<dbReference type="FunFam" id="3.30.70.270:FF:000020">
    <property type="entry name" value="Transposon Tf2-6 polyprotein-like Protein"/>
    <property type="match status" value="1"/>
</dbReference>
<keyword evidence="5" id="KW-0255">Endonuclease</keyword>
<evidence type="ECO:0000256" key="2">
    <source>
        <dbReference type="ARBA" id="ARBA00022679"/>
    </source>
</evidence>
<dbReference type="Gene3D" id="1.25.40.10">
    <property type="entry name" value="Tetratricopeptide repeat domain"/>
    <property type="match status" value="1"/>
</dbReference>
<evidence type="ECO:0000256" key="3">
    <source>
        <dbReference type="ARBA" id="ARBA00022695"/>
    </source>
</evidence>
<dbReference type="InterPro" id="IPR041577">
    <property type="entry name" value="RT_RNaseH_2"/>
</dbReference>
<dbReference type="InterPro" id="IPR043128">
    <property type="entry name" value="Rev_trsase/Diguanyl_cyclase"/>
</dbReference>
<keyword evidence="7" id="KW-0695">RNA-directed DNA polymerase</keyword>
<dbReference type="FunFam" id="3.10.10.10:FF:000007">
    <property type="entry name" value="Retrovirus-related Pol polyprotein from transposon 17.6-like Protein"/>
    <property type="match status" value="1"/>
</dbReference>
<feature type="compositionally biased region" description="Low complexity" evidence="10">
    <location>
        <begin position="391"/>
        <end position="403"/>
    </location>
</feature>
<dbReference type="PROSITE" id="PS50293">
    <property type="entry name" value="TPR_REGION"/>
    <property type="match status" value="1"/>
</dbReference>
<dbReference type="Proteomes" id="UP000265515">
    <property type="component" value="Unassembled WGS sequence"/>
</dbReference>
<keyword evidence="8" id="KW-0511">Multifunctional enzyme</keyword>